<feature type="compositionally biased region" description="Pro residues" evidence="1">
    <location>
        <begin position="37"/>
        <end position="47"/>
    </location>
</feature>
<dbReference type="Pfam" id="PF13962">
    <property type="entry name" value="PGG"/>
    <property type="match status" value="1"/>
</dbReference>
<keyword evidence="2" id="KW-0812">Transmembrane</keyword>
<feature type="transmembrane region" description="Helical" evidence="2">
    <location>
        <begin position="487"/>
        <end position="506"/>
    </location>
</feature>
<dbReference type="InterPro" id="IPR002110">
    <property type="entry name" value="Ankyrin_rpt"/>
</dbReference>
<sequence length="653" mass="73616">MSATTSLASSSEPNAVRQNNGPSISNSQQAPQQATNNPPPPTPPQLPPRLTQAPTFIQRAPKLNLPCGDLLANRKDYINICVPLYDASINGDWEAASLILTERKELVRYSITENRETALHIAASAHNIKFVEALVGLMEKEDLELQNKSGNTALCLAAAAGNTRMAEIMVNKNKSLLTIPGSNEMMPLYMAALFGNRGTVEYLYDNSNKMADDGWNQQNRGWVVLKCIEADLFDITLKILKDRPELAQAEGVLGVLARKPYAFNDKEPHLIWRFINSILGVHVKEKETEAMQLLKIIWKNIMLMPKVEIDKLLRGPIDPPIKDEKGNVITKDGKRTYSSRVLFVAAEMGNTKFVVELIRQYPDLIWKVNDNNQSIFHIAVSCRHESIYNLLYEIGSMKDMITVLRDPKGNNLLHLVGKRAEKTRLEDVSGVTFQMQRELIWFEEVEAMIPPSYRERKNAAGQTPRELFTESHKDLVSKGEDWMKGTANQCMVVAALIATIVFGVAFSIPGGYNQNSGFPMFVRKEIFIAFVISDAISLIFSAASILMFLSILTSRYAEQDFLESLPQKLMIGLATLFLSIMTMMIAFSFSFFVLYHNKLIWVPIVICVVAAVPVILYAKLQYPLLVDVYRSIYSSRYIFKPKKRMLYNLNPKF</sequence>
<dbReference type="Pfam" id="PF12796">
    <property type="entry name" value="Ank_2"/>
    <property type="match status" value="1"/>
</dbReference>
<keyword evidence="2" id="KW-1133">Transmembrane helix</keyword>
<dbReference type="OrthoDB" id="1921232at2759"/>
<dbReference type="InterPro" id="IPR026961">
    <property type="entry name" value="PGG_dom"/>
</dbReference>
<evidence type="ECO:0000313" key="4">
    <source>
        <dbReference type="EMBL" id="PWA96112.1"/>
    </source>
</evidence>
<feature type="transmembrane region" description="Helical" evidence="2">
    <location>
        <begin position="569"/>
        <end position="594"/>
    </location>
</feature>
<dbReference type="Gene3D" id="1.25.40.20">
    <property type="entry name" value="Ankyrin repeat-containing domain"/>
    <property type="match status" value="2"/>
</dbReference>
<dbReference type="SUPFAM" id="SSF48403">
    <property type="entry name" value="Ankyrin repeat"/>
    <property type="match status" value="1"/>
</dbReference>
<comment type="caution">
    <text evidence="4">The sequence shown here is derived from an EMBL/GenBank/DDBJ whole genome shotgun (WGS) entry which is preliminary data.</text>
</comment>
<name>A0A2U1QDQ4_ARTAN</name>
<dbReference type="PANTHER" id="PTHR24177">
    <property type="entry name" value="CASKIN"/>
    <property type="match status" value="1"/>
</dbReference>
<gene>
    <name evidence="4" type="ORF">CTI12_AA043540</name>
</gene>
<proteinExistence type="predicted"/>
<evidence type="ECO:0000256" key="2">
    <source>
        <dbReference type="SAM" id="Phobius"/>
    </source>
</evidence>
<dbReference type="Proteomes" id="UP000245207">
    <property type="component" value="Unassembled WGS sequence"/>
</dbReference>
<keyword evidence="5" id="KW-1185">Reference proteome</keyword>
<accession>A0A2U1QDQ4</accession>
<dbReference type="InterPro" id="IPR036770">
    <property type="entry name" value="Ankyrin_rpt-contain_sf"/>
</dbReference>
<keyword evidence="2" id="KW-0472">Membrane</keyword>
<dbReference type="GO" id="GO:0016020">
    <property type="term" value="C:membrane"/>
    <property type="evidence" value="ECO:0007669"/>
    <property type="project" value="TreeGrafter"/>
</dbReference>
<evidence type="ECO:0000256" key="1">
    <source>
        <dbReference type="SAM" id="MobiDB-lite"/>
    </source>
</evidence>
<dbReference type="STRING" id="35608.A0A2U1QDQ4"/>
<feature type="domain" description="PGG" evidence="3">
    <location>
        <begin position="481"/>
        <end position="593"/>
    </location>
</feature>
<dbReference type="PANTHER" id="PTHR24177:SF301">
    <property type="entry name" value="ANKYRIN REPEAT-CONTAINING DOMAIN, PGG DOMAIN PROTEIN-RELATED"/>
    <property type="match status" value="1"/>
</dbReference>
<evidence type="ECO:0000313" key="5">
    <source>
        <dbReference type="Proteomes" id="UP000245207"/>
    </source>
</evidence>
<organism evidence="4 5">
    <name type="scientific">Artemisia annua</name>
    <name type="common">Sweet wormwood</name>
    <dbReference type="NCBI Taxonomy" id="35608"/>
    <lineage>
        <taxon>Eukaryota</taxon>
        <taxon>Viridiplantae</taxon>
        <taxon>Streptophyta</taxon>
        <taxon>Embryophyta</taxon>
        <taxon>Tracheophyta</taxon>
        <taxon>Spermatophyta</taxon>
        <taxon>Magnoliopsida</taxon>
        <taxon>eudicotyledons</taxon>
        <taxon>Gunneridae</taxon>
        <taxon>Pentapetalae</taxon>
        <taxon>asterids</taxon>
        <taxon>campanulids</taxon>
        <taxon>Asterales</taxon>
        <taxon>Asteraceae</taxon>
        <taxon>Asteroideae</taxon>
        <taxon>Anthemideae</taxon>
        <taxon>Artemisiinae</taxon>
        <taxon>Artemisia</taxon>
    </lineage>
</organism>
<dbReference type="AlphaFoldDB" id="A0A2U1QDQ4"/>
<evidence type="ECO:0000259" key="3">
    <source>
        <dbReference type="Pfam" id="PF13962"/>
    </source>
</evidence>
<feature type="compositionally biased region" description="Polar residues" evidence="1">
    <location>
        <begin position="1"/>
        <end position="27"/>
    </location>
</feature>
<feature type="transmembrane region" description="Helical" evidence="2">
    <location>
        <begin position="600"/>
        <end position="620"/>
    </location>
</feature>
<protein>
    <submittedName>
        <fullName evidence="4">Ankyrin repeat-containing protein</fullName>
    </submittedName>
</protein>
<feature type="transmembrane region" description="Helical" evidence="2">
    <location>
        <begin position="526"/>
        <end position="549"/>
    </location>
</feature>
<dbReference type="EMBL" id="PKPP01000198">
    <property type="protein sequence ID" value="PWA96112.1"/>
    <property type="molecule type" value="Genomic_DNA"/>
</dbReference>
<dbReference type="SMART" id="SM00248">
    <property type="entry name" value="ANK"/>
    <property type="match status" value="6"/>
</dbReference>
<reference evidence="4 5" key="1">
    <citation type="journal article" date="2018" name="Mol. Plant">
        <title>The genome of Artemisia annua provides insight into the evolution of Asteraceae family and artemisinin biosynthesis.</title>
        <authorList>
            <person name="Shen Q."/>
            <person name="Zhang L."/>
            <person name="Liao Z."/>
            <person name="Wang S."/>
            <person name="Yan T."/>
            <person name="Shi P."/>
            <person name="Liu M."/>
            <person name="Fu X."/>
            <person name="Pan Q."/>
            <person name="Wang Y."/>
            <person name="Lv Z."/>
            <person name="Lu X."/>
            <person name="Zhang F."/>
            <person name="Jiang W."/>
            <person name="Ma Y."/>
            <person name="Chen M."/>
            <person name="Hao X."/>
            <person name="Li L."/>
            <person name="Tang Y."/>
            <person name="Lv G."/>
            <person name="Zhou Y."/>
            <person name="Sun X."/>
            <person name="Brodelius P.E."/>
            <person name="Rose J.K.C."/>
            <person name="Tang K."/>
        </authorList>
    </citation>
    <scope>NUCLEOTIDE SEQUENCE [LARGE SCALE GENOMIC DNA]</scope>
    <source>
        <strain evidence="5">cv. Huhao1</strain>
        <tissue evidence="4">Leaf</tissue>
    </source>
</reference>
<feature type="region of interest" description="Disordered" evidence="1">
    <location>
        <begin position="1"/>
        <end position="50"/>
    </location>
</feature>